<dbReference type="InterPro" id="IPR052972">
    <property type="entry name" value="Sacsin_chaperone_reg"/>
</dbReference>
<evidence type="ECO:0000259" key="2">
    <source>
        <dbReference type="PROSITE" id="PS50089"/>
    </source>
</evidence>
<evidence type="ECO:0000313" key="4">
    <source>
        <dbReference type="Proteomes" id="UP000017836"/>
    </source>
</evidence>
<keyword evidence="1" id="KW-0863">Zinc-finger</keyword>
<evidence type="ECO:0000313" key="3">
    <source>
        <dbReference type="EMBL" id="ERN09446.1"/>
    </source>
</evidence>
<dbReference type="OMA" id="APWMNAD"/>
<accession>W1PNZ0</accession>
<dbReference type="Pfam" id="PF25794">
    <property type="entry name" value="SACS"/>
    <property type="match status" value="3"/>
</dbReference>
<reference evidence="4" key="1">
    <citation type="journal article" date="2013" name="Science">
        <title>The Amborella genome and the evolution of flowering plants.</title>
        <authorList>
            <consortium name="Amborella Genome Project"/>
        </authorList>
    </citation>
    <scope>NUCLEOTIDE SEQUENCE [LARGE SCALE GENOMIC DNA]</scope>
</reference>
<feature type="domain" description="RING-type" evidence="2">
    <location>
        <begin position="4706"/>
        <end position="4740"/>
    </location>
</feature>
<gene>
    <name evidence="3" type="ORF">AMTR_s00029p00083380</name>
</gene>
<dbReference type="InterPro" id="IPR013083">
    <property type="entry name" value="Znf_RING/FYVE/PHD"/>
</dbReference>
<dbReference type="GO" id="GO:0008270">
    <property type="term" value="F:zinc ion binding"/>
    <property type="evidence" value="ECO:0007669"/>
    <property type="project" value="UniProtKB-KW"/>
</dbReference>
<dbReference type="GO" id="GO:0030544">
    <property type="term" value="F:Hsp70 protein binding"/>
    <property type="evidence" value="ECO:0000318"/>
    <property type="project" value="GO_Central"/>
</dbReference>
<dbReference type="Pfam" id="PF13920">
    <property type="entry name" value="zf-C3HC4_3"/>
    <property type="match status" value="1"/>
</dbReference>
<dbReference type="Gene3D" id="3.30.40.10">
    <property type="entry name" value="Zinc/RING finger domain, C3HC4 (zinc finger)"/>
    <property type="match status" value="1"/>
</dbReference>
<dbReference type="HOGENOM" id="CLU_000113_0_0_1"/>
<dbReference type="InterPro" id="IPR058210">
    <property type="entry name" value="SACS/Nov_dom"/>
</dbReference>
<dbReference type="SUPFAM" id="SSF55874">
    <property type="entry name" value="ATPase domain of HSP90 chaperone/DNA topoisomerase II/histidine kinase"/>
    <property type="match status" value="2"/>
</dbReference>
<dbReference type="PANTHER" id="PTHR15600">
    <property type="entry name" value="SACSIN"/>
    <property type="match status" value="1"/>
</dbReference>
<dbReference type="eggNOG" id="ENOG502QQPY">
    <property type="taxonomic scope" value="Eukaryota"/>
</dbReference>
<dbReference type="Proteomes" id="UP000017836">
    <property type="component" value="Unassembled WGS sequence"/>
</dbReference>
<keyword evidence="1" id="KW-0862">Zinc</keyword>
<keyword evidence="4" id="KW-1185">Reference proteome</keyword>
<dbReference type="SMART" id="SM00184">
    <property type="entry name" value="RING"/>
    <property type="match status" value="1"/>
</dbReference>
<dbReference type="Gramene" id="ERN09446">
    <property type="protein sequence ID" value="ERN09446"/>
    <property type="gene ID" value="AMTR_s00029p00083380"/>
</dbReference>
<protein>
    <recommendedName>
        <fullName evidence="2">RING-type domain-containing protein</fullName>
    </recommendedName>
</protein>
<dbReference type="OrthoDB" id="1262810at2759"/>
<evidence type="ECO:0000256" key="1">
    <source>
        <dbReference type="PROSITE-ProRule" id="PRU00175"/>
    </source>
</evidence>
<dbReference type="InterPro" id="IPR036890">
    <property type="entry name" value="HATPase_C_sf"/>
</dbReference>
<proteinExistence type="predicted"/>
<name>W1PNZ0_AMBTC</name>
<keyword evidence="1" id="KW-0479">Metal-binding</keyword>
<dbReference type="PROSITE" id="PS50089">
    <property type="entry name" value="ZF_RING_2"/>
    <property type="match status" value="1"/>
</dbReference>
<dbReference type="SUPFAM" id="SSF57850">
    <property type="entry name" value="RING/U-box"/>
    <property type="match status" value="1"/>
</dbReference>
<dbReference type="NCBIfam" id="NF047352">
    <property type="entry name" value="P_loop_sacsin"/>
    <property type="match status" value="2"/>
</dbReference>
<sequence>MEPLEGGSLLLEDFGQKVDLTRRIREVLANYPEGTTVLKELIQNADDAGAKKVCLCLDHRSHGVDSLLSSKLAEWQGPALLAYNDAEFTEDDFVSISRIGGSKKLGQAWKTGRFGVGFNSVYHLTDLPSFVSGKYVVLFDPQGNYLPNVSAANPGKRLNYVTSAAIVHHKDQFSPYCAFGCDMKVPFHGTLFRFPLRNADQASISQLSRQAYLENDIASMFAQLYKESIFTMLFLKNVMSIEFYVWEAREQVPYKLYSCSLDSPNEDTVWHRQALRRLSNLAESKGSHFDSFSLDFLSQVHHGTELGKRIDTFFVVQTLASPSSRIGIFAAAAAKEHDLHLLSWASVAACLSDGLKEDDMLKQGSAFCFLPLPVRTSLTVQVNGFFELSSNRRSIWYGDDMDRGGKFRSDWNILLLVDVVAPAFCELLVGVRKILGPTEAYYSLWPSGSFEEPWTTLVKQVYKNISDLPVLHSDIEGGKWVSPTEAFINDAKFVKSNKLGEALMLLGMPVVNLHPPIVSMFSKYFSKFQQRVVSTNTARNFLREIGDLVTLSRDHRLVLLEYCLHNVNDLEVGKHCSGLYLIPLASGDFGLLSEASKGISYFMCKELEYELMGQVPERIIDKNIPSDLLNRLSDIARASMANVRFIDVEVFLQFFPKFVPADWRYKDIVAWDPDSNFGHPTASWFVLFWQYLRGYCDDLSRFSDWPILPSISGHLYRASKTSKLINTQSLSDTMKHILSNIGCKILDPRYGVEHSQLALYVHHANGAGVIDAIFDAFSHNLVQMLPCFQCLEDEEKNTLRQFLLDPKWYIGGHLTEIHIKKCRKLAIYQVYGGESTPSCIFSDLVRPRKYLPPLDVPSCFLGEEFVYTSSRNEEEILLRYYGVQRMGKAVFYKDRVLNRIGELQPEVRDTVLLAIVQGLPQLCAEEASFKDTLKKLDFVPTLGGCLKSPQMLYDPRNEELYALLEDSDDFPCGRFREPEVLDMLQGLGLRTLVSPDTVIHSARQIEQIMYTDPQKAYSRSRVLLLFLEVNATKWYTDSISDSHKIINQMFSKVAMAFKSRETLQEADLVKFWNDMRMICWCPVLVKPPYHALPWPSVSSMVAPPKLVRLQSDLWLVSASMRILDGECSSTALSLSLGWSLPPGGSVIAAQLLELGKNNELVIDRVLRQELAVAMPRIYSILSSMIGLDQMDIVKAVLEGCRWIWVGDGFATADEVVLNGPLHLAPYIRVIPVDLAVFKELFLVLGIREALKPMDYAAILSKMAKKKADSPLDSEELRAVFLIVQHMAELQFPDQEMLIFLPDVSSRLFPAKDLVYNDAPWLLDSENGGAQNISKVYLAPRRKVQKFVHGNISNDVVERLGVRSLRGLLLAESADSMNLGLSEAAEAFGQHEALTTRLRHIVEMYADGPGILYELVQNADDARATEVSFLLDKTQYGTSSILSPEMADWQGCALYCYNNSVFSQHDLYAISRIGQDSKLEKPFAIGRFGLGFNCVYHFTDIPCFVSGENIVMFDPHASYLPGISPSHPGLRIKFVGRGILEQFPDQFSPFLHFGCDLKDPFPGTIFRFPLRGEDSALRSQIKREKYTSEDVLSLFSNFSATVAEVLLFLRHVNIVSLYVKDGPGHEMQLFHRVSRNDISDLGKEPHPLNGMLEYILGKQQMMDREQFYKQLSGTVDRNLPSRCRKFVVSERNSLGKVVHFWVVNECIGGGRARVHSLAPGNRSRNFIPWACVATHLHSARDVEPNASETLEELYRHILEQIQMPFSTQDPRAFEGRAFCFLPLPIITGLSTHINAYFELSSNRRDIWFGNDMAGGGKVRSDWNVFLLEDVVAPAYGQLLAGVAEEIGPCDLYFSLWPTTTGPEPWASMVRKLYMNVADLELRVLYTKARGGQWISTKQALFPDYSFPESTELAEALSDAGLPLVVSSEPLVARFKEFCPSLHFLTPHLLRTLLIRRKRGLKNRDAMIFALKYCLSDILEPVQLEKLNGLPLVPLATGEFAAFAENGLGERIFITGQNEYNLLRDSVPYALVDCTIGEEVLIKLQGIAQTGKMNISLLSCHSFVELLPRVLPAEWLHAEQVVWTPGLQGQPSFEWMELFWGYLGLSCDDLSIFSKWPILPIKNGFLLKLVKNSNVIKDDGWSENMSSLLQRLGCYFLRSDLPINHSHIGDYVQNGSASGILNALLAVSGGLDSLEDLFGNALEGELHELRSFICQSKWFNKDQMDSMQIDAIKRLPIFESYKSRKLTCLIKATKWIKPEGVREELMDDSFIHTKSQKEKDILRHYLGVGEPSRIQFYREHVLNRISEFSSLPSVLSSMLEDLKLLIEEDSSFKSDVSQTPFVLTANGSRQCPCRLYDPRIPGLQQLLYKDAFFPCGEFLKCDILEILLSLGMKNTLGFSGLLDSARSVSMLYDSGSKEAMNFGRRLLDCLDAVGFKLADMIEYKTSDDYGSSNFDKKEAGMPSSRARSMLLGELNDVSSEGDLDMQWCINFTHDEPKDDFWLELRDIAWCPVLVDPPIEGLPWAVSEIQVASPGYVRPMSQMWMVSSTMRILDGECSLYIQYKLGWKERPNVRILSTQLVELCKSYNQVVLQSGSCRHIWDKALQREIPNLYATLQEFVDTSDFMVLKSAVNGVPWVWTGDNFVASEALAFDSPVKFQPYLYVVPSELSEYRPLLSALGVKLTFESVDYLHVLERLQLDMKGSPLSPEQLSFVVCLLEALADCYTEKSLPNTCLTSLLIPDSSGVLVCGADVVYNDAPWMEKSSFNTKHFVHSSISNDLANRLGIQSLRYLSLVDEEMTKDLPCMEYSKICDLMALYGQDDLLLFDLLELADCCQARKLHVIFDKREHPRLSLLHPSLGEFQGPALVVVLEGAILSTEEISNLQLLPPWKLRGTTLNYGLGLLSCYQICDLPSIISDGCFYMFDPLGLALSAPSNHVPCAKIYSLNGANLMERFRDQFHPLLIGQDVACSLSGSTIIRLPLSSKCMAEGIESGSRRVKHIFDRFLEPLSTTLLFLKSILQVEVSTWGEGDTHMCQEYGVYLDSLSAIMRNPFSEKKWRKFQISRLFGSSSTATKARVIDVRIIQDGREVIDKWLVVLTLGSGQTRNMALDRRYLAYNLTPVAGVAAHISQNGDPYRIHSSSFILSPLPLSGVIDLPVTVLGYFLVWHNGGRYLFKYQDPVTSSGMQHDIRDQLMAAWNSELMSCVRDSYVEMVLEFQKLRKDPMTSSLESPSSHDVGQILRAYGDQIYSFWPRSKQHSLSPGRSKGASNNSQSSHALEADWQCLIEQVIRPFYVRLVDLPVWQLYGGSIVKAEEGMFLAHPGMGPTDHSPRSTVYSFIKEHYPVFSVPWELVSEIQAVGIVAREIKPKIVRDLLKTSPTSIVLRSFETFVDVFEYCLSDIDLDHPNKFDVSREQSTLDGTEAFLPESGNLRNNTHDLDSLSPGQTQMRRLNMQRAQRAQTQSPGGDPLDMMTNFGKALYDLGRGVVEDISRPGGPSGRGDALFSDVTGVPAIAAEVKGLPCPTATKHLVKLGVTELWIGSKEQQLLMRPLAAKFIDPLCLERPILAGFFSNQIIHGFLKLHIFSPLLLSKHLRLVLDEQWVDYVLNWNKNPWVPWENSSGPQGKGPSPDWIQLFWRILVSGELSYFSNWPLIPAFLHKPILCRVKHSNLVFIPPRMEPTSDESSSYTTAYEMTNKRYPWLLSFLNECNLPVYDVSFLEYNPPQSCLPRQGQTLGQAIISKLLAAKQAGYPSEPASLSDEVCDELFTLFASDFDSSSPEVYIREELDMLRELPIFKTVVGKYTRIYGQNQCIISPNAFFQPYDEQCFSHSTVMGGSLFFHALGIPELHNQEILVRFALNRFEEKTEHDQDLILMYLIMNWDTLQSDSTVIAALKETKFVRSADESCAQLYKPKDLLDPSDSLLKSVFSGERIKFPGERFTSEAWLRLLRKTSLRTSSEADTILDCARKVEMMGSEAWKSTEDPDAFDVGFLNSQSELPSELWSLAGSVVEAILGNFAVLYGSHFCDVLSKIVFVPAEKGLPEIEGKKGGKRVLASYNEAILLKDWPLAWSCAPILARPKIIPPEFSWGALHLRTPPVFSTVLRHLQIVGRNGGEDTLARWPTSSSMISIEDASYEVLKYLEKLWHSLSAKDISELRKVAFIPLANGTRLVTAYSLFARLTINLSPFAFELPAQYLPFMKILKDIGLQDHFSLSCAKDLLLKIQQSCGYQRLNPNELRAVMEILHFISEGTASSGSEGSISISDVIVPDDGCRLVLARTCIYVDAYGSRFINDIETSRLRFVHPDLPEKICALLGVKKLSEMVVEELDEKQPIQALDHIGPVTLTSINDKILSQSFQVALWTILRNLSDYVLMFRDLTLEKVQSLLKTMAEKLQFSCSIYTRFLLLPRNLDITRVTKESVISGWEKELGHRTLHFVDRSKTHVLVAEPPEFIPLTDVLAIVVSQIMDSPLTLPIGSLFSAPENSEKALLGILKLGSGKEEIGTYNIVGKELIPQDSLQVHFHPLRPFYAGEIVAWKPDKDGEKLRYGRVPENVRPSAGQALYRFLVETAPGETSYLLSSRVYSFKSMLTDSEGRSSSVVQETVQIGHSGTERGKQVRLVKDDGGGKTGKKPAQQKDLQYGKVSTTELVQAVQDILSAAGLSMDVENQTLLQTTLLFQEQLKESQAALLLEQERADTAAKEAEAAKSAWSCRVCLGVEIDTMFVPCGHVLCHRCCSAVSRCPFCRIHVKKTHKIFRP</sequence>
<dbReference type="PANTHER" id="PTHR15600:SF42">
    <property type="entry name" value="SACSIN"/>
    <property type="match status" value="1"/>
</dbReference>
<dbReference type="Gene3D" id="3.30.565.10">
    <property type="entry name" value="Histidine kinase-like ATPase, C-terminal domain"/>
    <property type="match status" value="1"/>
</dbReference>
<dbReference type="InterPro" id="IPR001841">
    <property type="entry name" value="Znf_RING"/>
</dbReference>
<dbReference type="STRING" id="13333.W1PNZ0"/>
<organism evidence="3 4">
    <name type="scientific">Amborella trichopoda</name>
    <dbReference type="NCBI Taxonomy" id="13333"/>
    <lineage>
        <taxon>Eukaryota</taxon>
        <taxon>Viridiplantae</taxon>
        <taxon>Streptophyta</taxon>
        <taxon>Embryophyta</taxon>
        <taxon>Tracheophyta</taxon>
        <taxon>Spermatophyta</taxon>
        <taxon>Magnoliopsida</taxon>
        <taxon>Amborellales</taxon>
        <taxon>Amborellaceae</taxon>
        <taxon>Amborella</taxon>
    </lineage>
</organism>
<dbReference type="EMBL" id="KI392980">
    <property type="protein sequence ID" value="ERN09446.1"/>
    <property type="molecule type" value="Genomic_DNA"/>
</dbReference>